<dbReference type="EMBL" id="PTJA01000018">
    <property type="protein sequence ID" value="PPK76381.1"/>
    <property type="molecule type" value="Genomic_DNA"/>
</dbReference>
<dbReference type="InterPro" id="IPR003741">
    <property type="entry name" value="LUD_dom"/>
</dbReference>
<dbReference type="InterPro" id="IPR009501">
    <property type="entry name" value="UCP020269"/>
</dbReference>
<dbReference type="Proteomes" id="UP000237749">
    <property type="component" value="Unassembled WGS sequence"/>
</dbReference>
<reference evidence="2 3" key="1">
    <citation type="submission" date="2018-02" db="EMBL/GenBank/DDBJ databases">
        <title>Genomic Encyclopedia of Archaeal and Bacterial Type Strains, Phase II (KMG-II): from individual species to whole genera.</title>
        <authorList>
            <person name="Goeker M."/>
        </authorList>
    </citation>
    <scope>NUCLEOTIDE SEQUENCE [LARGE SCALE GENOMIC DNA]</scope>
    <source>
        <strain evidence="2 3">DSM 3808</strain>
    </source>
</reference>
<accession>A0A2S6HG87</accession>
<dbReference type="Pfam" id="PF02589">
    <property type="entry name" value="LUD_dom"/>
    <property type="match status" value="1"/>
</dbReference>
<feature type="domain" description="LUD" evidence="1">
    <location>
        <begin position="14"/>
        <end position="206"/>
    </location>
</feature>
<gene>
    <name evidence="2" type="ORF">BXY41_11871</name>
</gene>
<evidence type="ECO:0000313" key="2">
    <source>
        <dbReference type="EMBL" id="PPK76381.1"/>
    </source>
</evidence>
<dbReference type="PANTHER" id="PTHR36179:SF2">
    <property type="entry name" value="LUD DOMAIN-CONTAINING PROTEIN"/>
    <property type="match status" value="1"/>
</dbReference>
<organism evidence="2 3">
    <name type="scientific">Lacrimispora xylanisolvens</name>
    <dbReference type="NCBI Taxonomy" id="384636"/>
    <lineage>
        <taxon>Bacteria</taxon>
        <taxon>Bacillati</taxon>
        <taxon>Bacillota</taxon>
        <taxon>Clostridia</taxon>
        <taxon>Lachnospirales</taxon>
        <taxon>Lachnospiraceae</taxon>
        <taxon>Lacrimispora</taxon>
    </lineage>
</organism>
<comment type="caution">
    <text evidence="2">The sequence shown here is derived from an EMBL/GenBank/DDBJ whole genome shotgun (WGS) entry which is preliminary data.</text>
</comment>
<evidence type="ECO:0000259" key="1">
    <source>
        <dbReference type="Pfam" id="PF02589"/>
    </source>
</evidence>
<name>A0A2S6HG87_9FIRM</name>
<proteinExistence type="predicted"/>
<dbReference type="OrthoDB" id="9809147at2"/>
<protein>
    <submittedName>
        <fullName evidence="2">YkgG family uncharacterized protein</fullName>
    </submittedName>
</protein>
<dbReference type="AlphaFoldDB" id="A0A2S6HG87"/>
<keyword evidence="3" id="KW-1185">Reference proteome</keyword>
<dbReference type="PIRSF" id="PIRSF020269">
    <property type="entry name" value="DUF1121"/>
    <property type="match status" value="1"/>
</dbReference>
<sequence length="212" mass="23637">MLFDNRNIPEQVGEVIENLNKNKMAGYYVDQQGLLISLLDELIKDGETVGCGDSVTLDQLGVFDHLRTRNIQFLDKFQPTLTGKDKRELYLQNFRADTFVTGVNAITKKGELFNIDGNGSRVAPMLYGPGQVIVVAGVNKITDNLDEAIKRTRQIAAPLDAKRLGKSTPCAALGRCIDCNHKERFCNDFVLITGQFIKDRIKVIIVEQSLGY</sequence>
<dbReference type="PANTHER" id="PTHR36179">
    <property type="entry name" value="LUD_DOM DOMAIN-CONTAINING PROTEIN"/>
    <property type="match status" value="1"/>
</dbReference>
<dbReference type="RefSeq" id="WP_104439572.1">
    <property type="nucleotide sequence ID" value="NZ_PTJA01000018.1"/>
</dbReference>
<evidence type="ECO:0000313" key="3">
    <source>
        <dbReference type="Proteomes" id="UP000237749"/>
    </source>
</evidence>